<dbReference type="EMBL" id="CP044623">
    <property type="protein sequence ID" value="QRD94735.1"/>
    <property type="molecule type" value="Genomic_DNA"/>
</dbReference>
<dbReference type="VEuPathDB" id="FungiDB:F9C07_2110114"/>
<evidence type="ECO:0000313" key="2">
    <source>
        <dbReference type="EMBL" id="QRD94735.1"/>
    </source>
</evidence>
<accession>A0A7U2R4Z0</accession>
<proteinExistence type="predicted"/>
<reference evidence="3" key="1">
    <citation type="journal article" date="2021" name="G3 (Bethesda)">
        <title>Chromosome assembled and annotated genome sequence of Aspergillus flavus NRRL 3357.</title>
        <authorList>
            <person name="Skerker J.M."/>
            <person name="Pianalto K.M."/>
            <person name="Mondo S.J."/>
            <person name="Yang K."/>
            <person name="Arkin A.P."/>
            <person name="Keller N.P."/>
            <person name="Grigoriev I.V."/>
            <person name="Louise Glass N.L."/>
        </authorList>
    </citation>
    <scope>NUCLEOTIDE SEQUENCE [LARGE SCALE GENOMIC DNA]</scope>
    <source>
        <strain evidence="3">ATCC 200026 / FGSC A1120 / IAM 13836 / NRRL 3357 / JCM 12722 / SRRC 167</strain>
    </source>
</reference>
<dbReference type="VEuPathDB" id="FungiDB:AFLA_010038"/>
<feature type="transmembrane region" description="Helical" evidence="1">
    <location>
        <begin position="21"/>
        <end position="41"/>
    </location>
</feature>
<gene>
    <name evidence="2" type="ORF">F9C07_2110114</name>
</gene>
<protein>
    <submittedName>
        <fullName evidence="2">Uncharacterized protein</fullName>
    </submittedName>
</protein>
<keyword evidence="3" id="KW-1185">Reference proteome</keyword>
<organism evidence="2 3">
    <name type="scientific">Aspergillus flavus (strain ATCC 200026 / FGSC A1120 / IAM 13836 / NRRL 3357 / JCM 12722 / SRRC 167)</name>
    <dbReference type="NCBI Taxonomy" id="332952"/>
    <lineage>
        <taxon>Eukaryota</taxon>
        <taxon>Fungi</taxon>
        <taxon>Dikarya</taxon>
        <taxon>Ascomycota</taxon>
        <taxon>Pezizomycotina</taxon>
        <taxon>Eurotiomycetes</taxon>
        <taxon>Eurotiomycetidae</taxon>
        <taxon>Eurotiales</taxon>
        <taxon>Aspergillaceae</taxon>
        <taxon>Aspergillus</taxon>
        <taxon>Aspergillus subgen. Circumdati</taxon>
    </lineage>
</organism>
<keyword evidence="1" id="KW-0472">Membrane</keyword>
<evidence type="ECO:0000256" key="1">
    <source>
        <dbReference type="SAM" id="Phobius"/>
    </source>
</evidence>
<dbReference type="Proteomes" id="UP000596276">
    <property type="component" value="Chromosome 6"/>
</dbReference>
<name>A0A7U2R4Z0_ASPFN</name>
<evidence type="ECO:0000313" key="3">
    <source>
        <dbReference type="Proteomes" id="UP000596276"/>
    </source>
</evidence>
<feature type="transmembrane region" description="Helical" evidence="1">
    <location>
        <begin position="83"/>
        <end position="101"/>
    </location>
</feature>
<dbReference type="AlphaFoldDB" id="A0A7U2R4Z0"/>
<sequence length="528" mass="59818">MGSSHVQRRLEESGTARILVCYIYAVFAPLFAFAIVQTLTLPSPKEVKFLLHRIDHGLSLLHGLELVRAVYAEKLALTVFLRYQAWVLLALAILIFFLLGAREWYIALMGTLKLTLTALIVAGVGMQSKVLPNTFAGCNSLAASWHEALPMDMRDPPTGSEASLHSACKRMVEHWAFAIAVVIFYVPYSSLMIFHGVRGILHPRPRRHWYSKTSKSFRVQAAIYFALRYIAKVFRRLKPRSGKPPTHVVTRQGNMINRRSNIFIDLRRHKRSTSLPTHVLPSNVLLKIATYVHYVDIVNLHTAYDKLFLAYIGNEDEESKLEQLRMYTCLSEAKEECKLCRAQICESCRRSVPVPHTTILMHLESCKPNCSSCFLKTYKSTISRPCGLEKAGPSFQHRNVCRNCAAMTYSEKLRMVELQAQAEMHKFSKDGLFCADCKRLFSISEGEARASSRESPLTTSVGNNNALLLSTQTNDMNDSLSQPHFQFDFHFEESSTQGRNIGRLMQCNAGTRELSKYRFLGATAPRPR</sequence>
<keyword evidence="1" id="KW-0812">Transmembrane</keyword>
<keyword evidence="1" id="KW-1133">Transmembrane helix</keyword>
<feature type="transmembrane region" description="Helical" evidence="1">
    <location>
        <begin position="175"/>
        <end position="197"/>
    </location>
</feature>